<gene>
    <name evidence="3" type="ORF">DM867_10780</name>
</gene>
<comment type="caution">
    <text evidence="3">The sequence shown here is derived from an EMBL/GenBank/DDBJ whole genome shotgun (WGS) entry which is preliminary data.</text>
</comment>
<dbReference type="PANTHER" id="PTHR31876:SF26">
    <property type="entry name" value="PROTEIN LIKE COV 2"/>
    <property type="match status" value="1"/>
</dbReference>
<evidence type="ECO:0000256" key="1">
    <source>
        <dbReference type="SAM" id="MobiDB-lite"/>
    </source>
</evidence>
<proteinExistence type="predicted"/>
<dbReference type="EMBL" id="QKKZ01000004">
    <property type="protein sequence ID" value="KAB7513454.1"/>
    <property type="molecule type" value="Genomic_DNA"/>
</dbReference>
<feature type="compositionally biased region" description="Basic and acidic residues" evidence="1">
    <location>
        <begin position="261"/>
        <end position="307"/>
    </location>
</feature>
<feature type="transmembrane region" description="Helical" evidence="2">
    <location>
        <begin position="85"/>
        <end position="104"/>
    </location>
</feature>
<name>A0A5N5U4D7_9EURY</name>
<dbReference type="Proteomes" id="UP000326865">
    <property type="component" value="Unassembled WGS sequence"/>
</dbReference>
<evidence type="ECO:0000313" key="3">
    <source>
        <dbReference type="EMBL" id="KAB7513454.1"/>
    </source>
</evidence>
<accession>A0A5N5U4D7</accession>
<dbReference type="PANTHER" id="PTHR31876">
    <property type="entry name" value="COV-LIKE PROTEIN 1"/>
    <property type="match status" value="1"/>
</dbReference>
<evidence type="ECO:0000313" key="4">
    <source>
        <dbReference type="Proteomes" id="UP000326865"/>
    </source>
</evidence>
<feature type="compositionally biased region" description="Basic and acidic residues" evidence="1">
    <location>
        <begin position="334"/>
        <end position="362"/>
    </location>
</feature>
<dbReference type="InterPro" id="IPR007462">
    <property type="entry name" value="COV1-like"/>
</dbReference>
<feature type="region of interest" description="Disordered" evidence="1">
    <location>
        <begin position="261"/>
        <end position="362"/>
    </location>
</feature>
<sequence length="362" mass="39381">MGGRVGTRMSFSVDDEAQGEADGASSVSEVVRRSFLTGIATVVPLIVTALIVNFGVGYIDSALQPLVDGLRSSPFGPNEFTDGQIKVLAVVVFVCFIFLLGLVAEFSKRGTKFGAYFDDFMSRIPGLGSVYTSFNEMSEIMLDSDTDSFQEIVLVEYPGEGSYTVAFKTAETPSVIERDTGHEDMVTLFMPMAPNPVMGGFVIHVSRDRVVDVDITVEQGLRSIVTSGVALTDSDDGPDLRGLSPDEMETLGSIKRIEQHIEPGQERAVTDEGEDTDARVEEYDTEVAPEHSDTPDKIADRERTAEREETDTVPAEAAKRDSDTDETDPPPAELADRDDATREPTTDTPAERAGRRDDDTET</sequence>
<dbReference type="AlphaFoldDB" id="A0A5N5U4D7"/>
<dbReference type="Pfam" id="PF04367">
    <property type="entry name" value="DUF502"/>
    <property type="match status" value="1"/>
</dbReference>
<protein>
    <submittedName>
        <fullName evidence="3">DUF502 domain-containing protein</fullName>
    </submittedName>
</protein>
<feature type="transmembrane region" description="Helical" evidence="2">
    <location>
        <begin position="35"/>
        <end position="59"/>
    </location>
</feature>
<keyword evidence="4" id="KW-1185">Reference proteome</keyword>
<keyword evidence="2" id="KW-0472">Membrane</keyword>
<organism evidence="3 4">
    <name type="scientific">Halosegnis rubeus</name>
    <dbReference type="NCBI Taxonomy" id="2212850"/>
    <lineage>
        <taxon>Archaea</taxon>
        <taxon>Methanobacteriati</taxon>
        <taxon>Methanobacteriota</taxon>
        <taxon>Stenosarchaea group</taxon>
        <taxon>Halobacteria</taxon>
        <taxon>Halobacteriales</taxon>
        <taxon>Natronomonadaceae</taxon>
        <taxon>Halosegnis</taxon>
    </lineage>
</organism>
<keyword evidence="2" id="KW-1133">Transmembrane helix</keyword>
<evidence type="ECO:0000256" key="2">
    <source>
        <dbReference type="SAM" id="Phobius"/>
    </source>
</evidence>
<reference evidence="3 4" key="1">
    <citation type="submission" date="2019-10" db="EMBL/GenBank/DDBJ databases">
        <title>Unraveling microbial dark matter from salterns through culturing: the case of the genus Halosegnis.</title>
        <authorList>
            <person name="Duran-Viseras A."/>
            <person name="Andrei A.-S."/>
            <person name="Vera-Gargallo B."/>
            <person name="Ghai R."/>
            <person name="Sanchez-Porro C."/>
            <person name="Ventosa A."/>
        </authorList>
    </citation>
    <scope>NUCLEOTIDE SEQUENCE [LARGE SCALE GENOMIC DNA]</scope>
    <source>
        <strain evidence="3 4">F18-79</strain>
    </source>
</reference>
<keyword evidence="2" id="KW-0812">Transmembrane</keyword>